<protein>
    <submittedName>
        <fullName evidence="1">Uncharacterized protein</fullName>
    </submittedName>
</protein>
<reference evidence="1" key="1">
    <citation type="submission" date="2022-03" db="EMBL/GenBank/DDBJ databases">
        <authorList>
            <person name="Tunstrom K."/>
        </authorList>
    </citation>
    <scope>NUCLEOTIDE SEQUENCE</scope>
</reference>
<name>A0AAU9TXR1_EUPED</name>
<gene>
    <name evidence="1" type="ORF">EEDITHA_LOCUS7777</name>
</gene>
<evidence type="ECO:0000313" key="1">
    <source>
        <dbReference type="EMBL" id="CAH2091966.1"/>
    </source>
</evidence>
<evidence type="ECO:0000313" key="2">
    <source>
        <dbReference type="Proteomes" id="UP001153954"/>
    </source>
</evidence>
<comment type="caution">
    <text evidence="1">The sequence shown here is derived from an EMBL/GenBank/DDBJ whole genome shotgun (WGS) entry which is preliminary data.</text>
</comment>
<accession>A0AAU9TXR1</accession>
<organism evidence="1 2">
    <name type="scientific">Euphydryas editha</name>
    <name type="common">Edith's checkerspot</name>
    <dbReference type="NCBI Taxonomy" id="104508"/>
    <lineage>
        <taxon>Eukaryota</taxon>
        <taxon>Metazoa</taxon>
        <taxon>Ecdysozoa</taxon>
        <taxon>Arthropoda</taxon>
        <taxon>Hexapoda</taxon>
        <taxon>Insecta</taxon>
        <taxon>Pterygota</taxon>
        <taxon>Neoptera</taxon>
        <taxon>Endopterygota</taxon>
        <taxon>Lepidoptera</taxon>
        <taxon>Glossata</taxon>
        <taxon>Ditrysia</taxon>
        <taxon>Papilionoidea</taxon>
        <taxon>Nymphalidae</taxon>
        <taxon>Nymphalinae</taxon>
        <taxon>Euphydryas</taxon>
    </lineage>
</organism>
<dbReference type="Proteomes" id="UP001153954">
    <property type="component" value="Unassembled WGS sequence"/>
</dbReference>
<dbReference type="EMBL" id="CAKOGL010000011">
    <property type="protein sequence ID" value="CAH2091966.1"/>
    <property type="molecule type" value="Genomic_DNA"/>
</dbReference>
<proteinExistence type="predicted"/>
<dbReference type="AlphaFoldDB" id="A0AAU9TXR1"/>
<keyword evidence="2" id="KW-1185">Reference proteome</keyword>
<sequence>MNFIRICRGTSETTMEMSPANFKVLRQLIVAMMSTLQRQNEYIRLETDRKEMRRRRQMLFLHGIPKMKAENLPVKVSTIFA</sequence>